<evidence type="ECO:0000256" key="7">
    <source>
        <dbReference type="SAM" id="Phobius"/>
    </source>
</evidence>
<accession>A0ABR4AQQ6</accession>
<comment type="similarity">
    <text evidence="5">Belongs to the SAT4 family.</text>
</comment>
<dbReference type="InterPro" id="IPR049326">
    <property type="entry name" value="Rhodopsin_dom_fungi"/>
</dbReference>
<reference evidence="9 10" key="1">
    <citation type="submission" date="2024-09" db="EMBL/GenBank/DDBJ databases">
        <title>Rethinking Asexuality: The Enigmatic Case of Functional Sexual Genes in Lepraria (Stereocaulaceae).</title>
        <authorList>
            <person name="Doellman M."/>
            <person name="Sun Y."/>
            <person name="Barcenas-Pena A."/>
            <person name="Lumbsch H.T."/>
            <person name="Grewe F."/>
        </authorList>
    </citation>
    <scope>NUCLEOTIDE SEQUENCE [LARGE SCALE GENOMIC DNA]</scope>
    <source>
        <strain evidence="9 10">Grewe 0041</strain>
    </source>
</reference>
<comment type="subcellular location">
    <subcellularLocation>
        <location evidence="1">Membrane</location>
        <topology evidence="1">Multi-pass membrane protein</topology>
    </subcellularLocation>
</comment>
<feature type="region of interest" description="Disordered" evidence="6">
    <location>
        <begin position="295"/>
        <end position="356"/>
    </location>
</feature>
<evidence type="ECO:0000256" key="5">
    <source>
        <dbReference type="ARBA" id="ARBA00038359"/>
    </source>
</evidence>
<protein>
    <recommendedName>
        <fullName evidence="8">Rhodopsin domain-containing protein</fullName>
    </recommendedName>
</protein>
<evidence type="ECO:0000313" key="9">
    <source>
        <dbReference type="EMBL" id="KAL2048043.1"/>
    </source>
</evidence>
<feature type="transmembrane region" description="Helical" evidence="7">
    <location>
        <begin position="266"/>
        <end position="285"/>
    </location>
</feature>
<evidence type="ECO:0000256" key="1">
    <source>
        <dbReference type="ARBA" id="ARBA00004141"/>
    </source>
</evidence>
<keyword evidence="2 7" id="KW-0812">Transmembrane</keyword>
<dbReference type="InterPro" id="IPR052337">
    <property type="entry name" value="SAT4-like"/>
</dbReference>
<dbReference type="Proteomes" id="UP001590951">
    <property type="component" value="Unassembled WGS sequence"/>
</dbReference>
<feature type="transmembrane region" description="Helical" evidence="7">
    <location>
        <begin position="82"/>
        <end position="101"/>
    </location>
</feature>
<feature type="transmembrane region" description="Helical" evidence="7">
    <location>
        <begin position="121"/>
        <end position="142"/>
    </location>
</feature>
<feature type="region of interest" description="Disordered" evidence="6">
    <location>
        <begin position="1"/>
        <end position="28"/>
    </location>
</feature>
<feature type="domain" description="Rhodopsin" evidence="8">
    <location>
        <begin position="62"/>
        <end position="290"/>
    </location>
</feature>
<feature type="compositionally biased region" description="Gly residues" evidence="6">
    <location>
        <begin position="347"/>
        <end position="356"/>
    </location>
</feature>
<evidence type="ECO:0000259" key="8">
    <source>
        <dbReference type="Pfam" id="PF20684"/>
    </source>
</evidence>
<feature type="transmembrane region" description="Helical" evidence="7">
    <location>
        <begin position="234"/>
        <end position="254"/>
    </location>
</feature>
<gene>
    <name evidence="9" type="ORF">ABVK25_011080</name>
</gene>
<keyword evidence="3 7" id="KW-1133">Transmembrane helix</keyword>
<evidence type="ECO:0000256" key="6">
    <source>
        <dbReference type="SAM" id="MobiDB-lite"/>
    </source>
</evidence>
<keyword evidence="10" id="KW-1185">Reference proteome</keyword>
<feature type="compositionally biased region" description="Basic and acidic residues" evidence="6">
    <location>
        <begin position="1"/>
        <end position="13"/>
    </location>
</feature>
<name>A0ABR4AQQ6_9LECA</name>
<feature type="compositionally biased region" description="Basic and acidic residues" evidence="6">
    <location>
        <begin position="323"/>
        <end position="340"/>
    </location>
</feature>
<evidence type="ECO:0000313" key="10">
    <source>
        <dbReference type="Proteomes" id="UP001590951"/>
    </source>
</evidence>
<feature type="compositionally biased region" description="Pro residues" evidence="6">
    <location>
        <begin position="17"/>
        <end position="27"/>
    </location>
</feature>
<feature type="transmembrane region" description="Helical" evidence="7">
    <location>
        <begin position="44"/>
        <end position="62"/>
    </location>
</feature>
<organism evidence="9 10">
    <name type="scientific">Lepraria finkii</name>
    <dbReference type="NCBI Taxonomy" id="1340010"/>
    <lineage>
        <taxon>Eukaryota</taxon>
        <taxon>Fungi</taxon>
        <taxon>Dikarya</taxon>
        <taxon>Ascomycota</taxon>
        <taxon>Pezizomycotina</taxon>
        <taxon>Lecanoromycetes</taxon>
        <taxon>OSLEUM clade</taxon>
        <taxon>Lecanoromycetidae</taxon>
        <taxon>Lecanorales</taxon>
        <taxon>Lecanorineae</taxon>
        <taxon>Stereocaulaceae</taxon>
        <taxon>Lepraria</taxon>
    </lineage>
</organism>
<dbReference type="PANTHER" id="PTHR33048">
    <property type="entry name" value="PTH11-LIKE INTEGRAL MEMBRANE PROTEIN (AFU_ORTHOLOGUE AFUA_5G11245)"/>
    <property type="match status" value="1"/>
</dbReference>
<comment type="caution">
    <text evidence="9">The sequence shown here is derived from an EMBL/GenBank/DDBJ whole genome shotgun (WGS) entry which is preliminary data.</text>
</comment>
<dbReference type="PANTHER" id="PTHR33048:SF47">
    <property type="entry name" value="INTEGRAL MEMBRANE PROTEIN-RELATED"/>
    <property type="match status" value="1"/>
</dbReference>
<evidence type="ECO:0000256" key="2">
    <source>
        <dbReference type="ARBA" id="ARBA00022692"/>
    </source>
</evidence>
<dbReference type="EMBL" id="JBHFEH010000084">
    <property type="protein sequence ID" value="KAL2048043.1"/>
    <property type="molecule type" value="Genomic_DNA"/>
</dbReference>
<evidence type="ECO:0000256" key="3">
    <source>
        <dbReference type="ARBA" id="ARBA00022989"/>
    </source>
</evidence>
<feature type="transmembrane region" description="Helical" evidence="7">
    <location>
        <begin position="154"/>
        <end position="175"/>
    </location>
</feature>
<feature type="transmembrane region" description="Helical" evidence="7">
    <location>
        <begin position="199"/>
        <end position="222"/>
    </location>
</feature>
<proteinExistence type="inferred from homology"/>
<evidence type="ECO:0000256" key="4">
    <source>
        <dbReference type="ARBA" id="ARBA00023136"/>
    </source>
</evidence>
<sequence>MDASVDKGADAKEVSPPSHPQKCPSPPSALAYQTAHITDTKRPALIASSATCLSLAYILVFLRLTSRRIAHNPLGPDDHAILLALLFTTAFVATVLLNVHYGLGRHLILVTDFPSFGKGILAAEILYNPAILATKISILCLYRRLFPVRKFVVVLWVVGGFVAAYSFTAAMVNLLQCLPIDADWNPAVKPRCVNLDVELVIVSSINVVTDFTILVLPMPLVWRLQTSRARKAQVSGMFLLGGFIVRATYVSKVSLVDGSWADADGAIWSVVETCIAVVSACLPTLRPLLGKYAGRGSSKGKSDPSYAMGRPENGRSGAGGSNMRKDDVEQRTVETDEKTLVSRGADGFVGSGAKGF</sequence>
<keyword evidence="4 7" id="KW-0472">Membrane</keyword>
<dbReference type="Pfam" id="PF20684">
    <property type="entry name" value="Fung_rhodopsin"/>
    <property type="match status" value="1"/>
</dbReference>